<proteinExistence type="predicted"/>
<gene>
    <name evidence="2" type="ORF">ACFOWX_05540</name>
</gene>
<evidence type="ECO:0000313" key="3">
    <source>
        <dbReference type="Proteomes" id="UP001595887"/>
    </source>
</evidence>
<evidence type="ECO:0000256" key="1">
    <source>
        <dbReference type="SAM" id="MobiDB-lite"/>
    </source>
</evidence>
<feature type="region of interest" description="Disordered" evidence="1">
    <location>
        <begin position="301"/>
        <end position="387"/>
    </location>
</feature>
<dbReference type="Proteomes" id="UP001595887">
    <property type="component" value="Unassembled WGS sequence"/>
</dbReference>
<reference evidence="3" key="1">
    <citation type="journal article" date="2019" name="Int. J. Syst. Evol. Microbiol.">
        <title>The Global Catalogue of Microorganisms (GCM) 10K type strain sequencing project: providing services to taxonomists for standard genome sequencing and annotation.</title>
        <authorList>
            <consortium name="The Broad Institute Genomics Platform"/>
            <consortium name="The Broad Institute Genome Sequencing Center for Infectious Disease"/>
            <person name="Wu L."/>
            <person name="Ma J."/>
        </authorList>
    </citation>
    <scope>NUCLEOTIDE SEQUENCE [LARGE SCALE GENOMIC DNA]</scope>
    <source>
        <strain evidence="3">CECT 8531</strain>
    </source>
</reference>
<name>A0ABV8RGP6_9SPHN</name>
<keyword evidence="3" id="KW-1185">Reference proteome</keyword>
<accession>A0ABV8RGP6</accession>
<protein>
    <submittedName>
        <fullName evidence="2">Heavy-metal-associated domain-containing protein</fullName>
    </submittedName>
</protein>
<sequence>MKKSLSKTGRILAIAAPVALLASAVLLAQIEGPKRGIAPIASTGDFEVEGIEVEGKGDNAEEARRDGWEQAQRLAWEKLWQKNRGGSGGGISDSVLDGIVSAIVVEEEQIGPRRYVARLGVVFDRARAGQILGVRGVTSKSAPLMILPVMIDGGAPIVYEQRNAWQNAWAKFRTSESRIDYIRPSGAGGESLLLNAGQVDRRSRIWWRTILEQFGAADVIMPIVRIERSWPGGPVKGIFSARYGPDNKYLSSFTLQVSDSKGIPGMMAQGVQRLDGIYQSALAAGRLRSESSLVFESDLIEEEDLEKPAPPPTTEPSPGDGEAATLQTEPLDVLDRAVRDISGQAAPTPAPAPPPQNRLTPTPAPPPRPAPAPARPAPNPPQQPNGN</sequence>
<dbReference type="EMBL" id="JBHSDH010000013">
    <property type="protein sequence ID" value="MFC4291874.1"/>
    <property type="molecule type" value="Genomic_DNA"/>
</dbReference>
<organism evidence="2 3">
    <name type="scientific">Sphingorhabdus arenilitoris</name>
    <dbReference type="NCBI Taxonomy" id="1490041"/>
    <lineage>
        <taxon>Bacteria</taxon>
        <taxon>Pseudomonadati</taxon>
        <taxon>Pseudomonadota</taxon>
        <taxon>Alphaproteobacteria</taxon>
        <taxon>Sphingomonadales</taxon>
        <taxon>Sphingomonadaceae</taxon>
        <taxon>Sphingorhabdus</taxon>
    </lineage>
</organism>
<evidence type="ECO:0000313" key="2">
    <source>
        <dbReference type="EMBL" id="MFC4291874.1"/>
    </source>
</evidence>
<feature type="compositionally biased region" description="Pro residues" evidence="1">
    <location>
        <begin position="348"/>
        <end position="387"/>
    </location>
</feature>
<comment type="caution">
    <text evidence="2">The sequence shown here is derived from an EMBL/GenBank/DDBJ whole genome shotgun (WGS) entry which is preliminary data.</text>
</comment>
<dbReference type="RefSeq" id="WP_381422103.1">
    <property type="nucleotide sequence ID" value="NZ_JBHSDH010000013.1"/>
</dbReference>